<keyword evidence="3" id="KW-1185">Reference proteome</keyword>
<sequence length="291" mass="33343">MTKNQRLKQLPRSNDEEDKPHPLKPIGCSSKNHVESEDGSKSKRWKPVKLVDEDSDEDGHGCEPKADQEGGQEEKSARNVKEEEEEEEEEEEAGEDAKPVGKPVKFSGEAMARKSHYIACIYKGDQYKLEDTVLLNPAETGHKPYVAIIKDIIQTTNGSMMVTARWLYRPEEAKIKGGGGSRQSLDIRELFYSFHQNDVPLESVMHKCVVHYIPVHKQIPDRKQSPGFIVQKIDDPIEEKMWELTDKDYGVNIQKEINLLLQKTLQRLGDLPDLEMEDDHADQDDQLKRKR</sequence>
<proteinExistence type="predicted"/>
<feature type="region of interest" description="Disordered" evidence="1">
    <location>
        <begin position="1"/>
        <end position="103"/>
    </location>
</feature>
<dbReference type="PANTHER" id="PTHR46871">
    <property type="entry name" value="BROMO-ADJACENT HOMOLOGY (BAH) DOMAIN-CONTAINING PROTEIN"/>
    <property type="match status" value="1"/>
</dbReference>
<dbReference type="Gene3D" id="2.30.30.490">
    <property type="match status" value="1"/>
</dbReference>
<name>A0ABM3HGH1_9MYRT</name>
<protein>
    <submittedName>
        <fullName evidence="4">BAH and coiled-coil domain-containing protein 1-like</fullName>
    </submittedName>
</protein>
<dbReference type="Proteomes" id="UP000827889">
    <property type="component" value="Chromosome 5"/>
</dbReference>
<evidence type="ECO:0000313" key="4">
    <source>
        <dbReference type="RefSeq" id="XP_048135665.1"/>
    </source>
</evidence>
<dbReference type="SMART" id="SM00439">
    <property type="entry name" value="BAH"/>
    <property type="match status" value="1"/>
</dbReference>
<dbReference type="GeneID" id="125315253"/>
<feature type="compositionally biased region" description="Basic and acidic residues" evidence="1">
    <location>
        <begin position="32"/>
        <end position="41"/>
    </location>
</feature>
<dbReference type="RefSeq" id="XP_048135665.1">
    <property type="nucleotide sequence ID" value="XM_048279708.1"/>
</dbReference>
<feature type="compositionally biased region" description="Acidic residues" evidence="1">
    <location>
        <begin position="82"/>
        <end position="94"/>
    </location>
</feature>
<dbReference type="InterPro" id="IPR043151">
    <property type="entry name" value="BAH_sf"/>
</dbReference>
<reference evidence="4" key="1">
    <citation type="submission" date="2025-08" db="UniProtKB">
        <authorList>
            <consortium name="RefSeq"/>
        </authorList>
    </citation>
    <scope>IDENTIFICATION</scope>
    <source>
        <tissue evidence="4">Leaf</tissue>
    </source>
</reference>
<dbReference type="PANTHER" id="PTHR46871:SF1">
    <property type="entry name" value="BROMO-ADJACENT HOMOLOGY (BAH) DOMAIN-CONTAINING PROTEIN"/>
    <property type="match status" value="1"/>
</dbReference>
<organism evidence="3 4">
    <name type="scientific">Rhodamnia argentea</name>
    <dbReference type="NCBI Taxonomy" id="178133"/>
    <lineage>
        <taxon>Eukaryota</taxon>
        <taxon>Viridiplantae</taxon>
        <taxon>Streptophyta</taxon>
        <taxon>Embryophyta</taxon>
        <taxon>Tracheophyta</taxon>
        <taxon>Spermatophyta</taxon>
        <taxon>Magnoliopsida</taxon>
        <taxon>eudicotyledons</taxon>
        <taxon>Gunneridae</taxon>
        <taxon>Pentapetalae</taxon>
        <taxon>rosids</taxon>
        <taxon>malvids</taxon>
        <taxon>Myrtales</taxon>
        <taxon>Myrtaceae</taxon>
        <taxon>Myrtoideae</taxon>
        <taxon>Myrteae</taxon>
        <taxon>Australasian group</taxon>
        <taxon>Rhodamnia</taxon>
    </lineage>
</organism>
<dbReference type="InterPro" id="IPR001025">
    <property type="entry name" value="BAH_dom"/>
</dbReference>
<feature type="domain" description="BAH" evidence="2">
    <location>
        <begin position="125"/>
        <end position="245"/>
    </location>
</feature>
<evidence type="ECO:0000313" key="3">
    <source>
        <dbReference type="Proteomes" id="UP000827889"/>
    </source>
</evidence>
<evidence type="ECO:0000259" key="2">
    <source>
        <dbReference type="PROSITE" id="PS51038"/>
    </source>
</evidence>
<accession>A0ABM3HGH1</accession>
<feature type="compositionally biased region" description="Basic and acidic residues" evidence="1">
    <location>
        <begin position="58"/>
        <end position="81"/>
    </location>
</feature>
<gene>
    <name evidence="4" type="primary">LOC125315253</name>
</gene>
<dbReference type="Pfam" id="PF01426">
    <property type="entry name" value="BAH"/>
    <property type="match status" value="1"/>
</dbReference>
<evidence type="ECO:0000256" key="1">
    <source>
        <dbReference type="SAM" id="MobiDB-lite"/>
    </source>
</evidence>
<dbReference type="PROSITE" id="PS51038">
    <property type="entry name" value="BAH"/>
    <property type="match status" value="1"/>
</dbReference>